<dbReference type="OrthoDB" id="581105at2"/>
<dbReference type="Pfam" id="PF13374">
    <property type="entry name" value="TPR_10"/>
    <property type="match status" value="1"/>
</dbReference>
<dbReference type="Proteomes" id="UP000316628">
    <property type="component" value="Unassembled WGS sequence"/>
</dbReference>
<dbReference type="SUPFAM" id="SSF46894">
    <property type="entry name" value="C-terminal effector domain of the bipartite response regulators"/>
    <property type="match status" value="1"/>
</dbReference>
<accession>A0A543JNX2</accession>
<reference evidence="5 6" key="1">
    <citation type="submission" date="2019-06" db="EMBL/GenBank/DDBJ databases">
        <title>Sequencing the genomes of 1000 actinobacteria strains.</title>
        <authorList>
            <person name="Klenk H.-P."/>
        </authorList>
    </citation>
    <scope>NUCLEOTIDE SEQUENCE [LARGE SCALE GENOMIC DNA]</scope>
    <source>
        <strain evidence="5 6">DSM 45456</strain>
    </source>
</reference>
<organism evidence="5 6">
    <name type="scientific">Saccharothrix saharensis</name>
    <dbReference type="NCBI Taxonomy" id="571190"/>
    <lineage>
        <taxon>Bacteria</taxon>
        <taxon>Bacillati</taxon>
        <taxon>Actinomycetota</taxon>
        <taxon>Actinomycetes</taxon>
        <taxon>Pseudonocardiales</taxon>
        <taxon>Pseudonocardiaceae</taxon>
        <taxon>Saccharothrix</taxon>
    </lineage>
</organism>
<evidence type="ECO:0000313" key="6">
    <source>
        <dbReference type="Proteomes" id="UP000316628"/>
    </source>
</evidence>
<feature type="domain" description="OmpR/PhoB-type" evidence="3">
    <location>
        <begin position="24"/>
        <end position="100"/>
    </location>
</feature>
<gene>
    <name evidence="5" type="ORF">FHX81_6994</name>
</gene>
<dbReference type="InterPro" id="IPR011990">
    <property type="entry name" value="TPR-like_helical_dom_sf"/>
</dbReference>
<dbReference type="InterPro" id="IPR036388">
    <property type="entry name" value="WH-like_DNA-bd_sf"/>
</dbReference>
<dbReference type="Gene3D" id="1.10.10.10">
    <property type="entry name" value="Winged helix-like DNA-binding domain superfamily/Winged helix DNA-binding domain"/>
    <property type="match status" value="1"/>
</dbReference>
<evidence type="ECO:0000313" key="5">
    <source>
        <dbReference type="EMBL" id="TQM84539.1"/>
    </source>
</evidence>
<dbReference type="Gene3D" id="1.25.40.10">
    <property type="entry name" value="Tetratricopeptide repeat domain"/>
    <property type="match status" value="4"/>
</dbReference>
<evidence type="ECO:0000259" key="3">
    <source>
        <dbReference type="SMART" id="SM00862"/>
    </source>
</evidence>
<dbReference type="InterPro" id="IPR001867">
    <property type="entry name" value="OmpR/PhoB-type_DNA-bd"/>
</dbReference>
<keyword evidence="2 5" id="KW-0238">DNA-binding</keyword>
<dbReference type="InterPro" id="IPR016032">
    <property type="entry name" value="Sig_transdc_resp-reg_C-effctor"/>
</dbReference>
<dbReference type="RefSeq" id="WP_141982708.1">
    <property type="nucleotide sequence ID" value="NZ_VFPP01000001.1"/>
</dbReference>
<dbReference type="CDD" id="cd15831">
    <property type="entry name" value="BTAD"/>
    <property type="match status" value="1"/>
</dbReference>
<comment type="similarity">
    <text evidence="1">Belongs to the AfsR/DnrI/RedD regulatory family.</text>
</comment>
<dbReference type="SMART" id="SM00028">
    <property type="entry name" value="TPR"/>
    <property type="match status" value="9"/>
</dbReference>
<dbReference type="GO" id="GO:0043531">
    <property type="term" value="F:ADP binding"/>
    <property type="evidence" value="ECO:0007669"/>
    <property type="project" value="InterPro"/>
</dbReference>
<dbReference type="InterPro" id="IPR027417">
    <property type="entry name" value="P-loop_NTPase"/>
</dbReference>
<dbReference type="InterPro" id="IPR019734">
    <property type="entry name" value="TPR_rpt"/>
</dbReference>
<dbReference type="PANTHER" id="PTHR47691:SF3">
    <property type="entry name" value="HTH-TYPE TRANSCRIPTIONAL REGULATOR RV0890C-RELATED"/>
    <property type="match status" value="1"/>
</dbReference>
<dbReference type="PRINTS" id="PR00364">
    <property type="entry name" value="DISEASERSIST"/>
</dbReference>
<dbReference type="AlphaFoldDB" id="A0A543JNX2"/>
<dbReference type="GO" id="GO:0003677">
    <property type="term" value="F:DNA binding"/>
    <property type="evidence" value="ECO:0007669"/>
    <property type="project" value="UniProtKB-KW"/>
</dbReference>
<dbReference type="GO" id="GO:0006355">
    <property type="term" value="P:regulation of DNA-templated transcription"/>
    <property type="evidence" value="ECO:0007669"/>
    <property type="project" value="InterPro"/>
</dbReference>
<dbReference type="SMART" id="SM00862">
    <property type="entry name" value="Trans_reg_C"/>
    <property type="match status" value="1"/>
</dbReference>
<evidence type="ECO:0000259" key="4">
    <source>
        <dbReference type="SMART" id="SM01043"/>
    </source>
</evidence>
<dbReference type="Pfam" id="PF03704">
    <property type="entry name" value="BTAD"/>
    <property type="match status" value="1"/>
</dbReference>
<protein>
    <submittedName>
        <fullName evidence="5">DNA-binding SARP family transcriptional activator</fullName>
    </submittedName>
</protein>
<dbReference type="SUPFAM" id="SSF48452">
    <property type="entry name" value="TPR-like"/>
    <property type="match status" value="3"/>
</dbReference>
<dbReference type="PANTHER" id="PTHR47691">
    <property type="entry name" value="REGULATOR-RELATED"/>
    <property type="match status" value="1"/>
</dbReference>
<evidence type="ECO:0000256" key="1">
    <source>
        <dbReference type="ARBA" id="ARBA00005820"/>
    </source>
</evidence>
<evidence type="ECO:0000256" key="2">
    <source>
        <dbReference type="ARBA" id="ARBA00023125"/>
    </source>
</evidence>
<feature type="domain" description="Bacterial transcriptional activator" evidence="4">
    <location>
        <begin position="107"/>
        <end position="251"/>
    </location>
</feature>
<dbReference type="InterPro" id="IPR005158">
    <property type="entry name" value="BTAD"/>
</dbReference>
<dbReference type="SMART" id="SM01043">
    <property type="entry name" value="BTAD"/>
    <property type="match status" value="1"/>
</dbReference>
<name>A0A543JNX2_9PSEU</name>
<keyword evidence="6" id="KW-1185">Reference proteome</keyword>
<sequence>MTAKTTLPAVHVRVLGTVSVDVDGKPVPLGGTKPKTLLAGLLAKVGTAVGTAELVDLIWGPRPPASARAMVQTYVSTLRSALRKAGAPELVVADAAGYRIVLGAARYDLRELEDAVRTARGLLTGGEFEQAAALLRAAADLWRGPAFGGLGDGFLRAEAERLDELRLAALELRITAEIECGHHEQLIPELRGLTAQHPLRESFWASLLLGLGGSGQQSAALAAYERIRTALREEFGASPGPRLREAYEKVLREELRPAARSAAEVPRQLPADLASFAGRTADLAALDGLLPAPGASAPRVIALVGPGGIGKTALAVHWAHRARDQFPDGQLFVDLRGYDAVSPVSPEQAVTRFLRAVGVSAQRVPATLDEQVGLYRSLLAGKRVMLVLDNVASAEQVRPLLPTDPGCLALVTSRSDLRGMTVLNDVHVRCLDVLTAGDSRDLLVELCGRDLVGAEPVAADRLAVLCGHLPLALRIAAANLRGRRYTRISEYVAALREDRLAELAIHDDPAVAVRATFHLSYAALDPEARRLFRLLGRAPGADFTQAAAVALAGAEAGVRRSLDRLVSASLLNRCPGGRYQFHDLIREYAAYLARTEDLPEPSRAADTRLFDHYLANASAASSFFCVTAQRVRRRVSAEPNPFENGGVAIDWLDAERMNLVAAVEHAASDPATRRYCGWFTDSLRGYFAARGHGADGLAVAAATLAAASGSGDPQAEVSAHSLRGLISYNLSDYHQAAAEHALALAANERRPDPAAEVECHHNLGRVHAQLGRPREAMLHHERALAIAKAVGDEVIAAREVNYIGVAHLSLGDIDEATRCHAEALDVSERHGDVIVRLPALNGLGLAHWTAGRLTEAAERHQECVELCGRWGLWHNLAASLVCLAETCCDLGRYAEAATHAREALERGRRIGERRHEASALEIIATVRLRQGEVEESIRDYLDALALASKIGFRYAEVSTLIGLAAAHRTAGRSDEAVLHVRRALSRMDETGMEVLRGVALVELAAGELARGDLEEAAARVTRALEITVGAGQRLNEARARAVLGRVRHAEGDVAAAAEQWRVAVEIFTEIGAPEADEVTALPE</sequence>
<dbReference type="Gene3D" id="3.40.50.300">
    <property type="entry name" value="P-loop containing nucleotide triphosphate hydrolases"/>
    <property type="match status" value="1"/>
</dbReference>
<dbReference type="Pfam" id="PF13424">
    <property type="entry name" value="TPR_12"/>
    <property type="match status" value="3"/>
</dbReference>
<dbReference type="EMBL" id="VFPP01000001">
    <property type="protein sequence ID" value="TQM84539.1"/>
    <property type="molecule type" value="Genomic_DNA"/>
</dbReference>
<proteinExistence type="inferred from homology"/>
<dbReference type="GO" id="GO:0000160">
    <property type="term" value="P:phosphorelay signal transduction system"/>
    <property type="evidence" value="ECO:0007669"/>
    <property type="project" value="InterPro"/>
</dbReference>
<dbReference type="SUPFAM" id="SSF52540">
    <property type="entry name" value="P-loop containing nucleoside triphosphate hydrolases"/>
    <property type="match status" value="1"/>
</dbReference>
<comment type="caution">
    <text evidence="5">The sequence shown here is derived from an EMBL/GenBank/DDBJ whole genome shotgun (WGS) entry which is preliminary data.</text>
</comment>